<feature type="compositionally biased region" description="Basic and acidic residues" evidence="5">
    <location>
        <begin position="529"/>
        <end position="541"/>
    </location>
</feature>
<dbReference type="GO" id="GO:0000709">
    <property type="term" value="P:meiotic joint molecule formation"/>
    <property type="evidence" value="ECO:0007669"/>
    <property type="project" value="TreeGrafter"/>
</dbReference>
<evidence type="ECO:0000256" key="5">
    <source>
        <dbReference type="SAM" id="MobiDB-lite"/>
    </source>
</evidence>
<organism evidence="6 7">
    <name type="scientific">Hymenoscyphus albidus</name>
    <dbReference type="NCBI Taxonomy" id="595503"/>
    <lineage>
        <taxon>Eukaryota</taxon>
        <taxon>Fungi</taxon>
        <taxon>Dikarya</taxon>
        <taxon>Ascomycota</taxon>
        <taxon>Pezizomycotina</taxon>
        <taxon>Leotiomycetes</taxon>
        <taxon>Helotiales</taxon>
        <taxon>Helotiaceae</taxon>
        <taxon>Hymenoscyphus</taxon>
    </lineage>
</organism>
<protein>
    <recommendedName>
        <fullName evidence="8">Swi5-domain-containing protein</fullName>
    </recommendedName>
</protein>
<comment type="caution">
    <text evidence="6">The sequence shown here is derived from an EMBL/GenBank/DDBJ whole genome shotgun (WGS) entry which is preliminary data.</text>
</comment>
<dbReference type="Proteomes" id="UP000701801">
    <property type="component" value="Unassembled WGS sequence"/>
</dbReference>
<dbReference type="GO" id="GO:0010772">
    <property type="term" value="P:meiotic DNA recombinase assembly involved in reciprocal meiotic recombination"/>
    <property type="evidence" value="ECO:0007669"/>
    <property type="project" value="TreeGrafter"/>
</dbReference>
<dbReference type="AlphaFoldDB" id="A0A9N9LV68"/>
<dbReference type="PANTHER" id="PTHR28529:SF2">
    <property type="entry name" value="DNA REPAIR PROTEIN SWI5 HOMOLOG"/>
    <property type="match status" value="1"/>
</dbReference>
<evidence type="ECO:0008006" key="8">
    <source>
        <dbReference type="Google" id="ProtNLM"/>
    </source>
</evidence>
<feature type="compositionally biased region" description="Polar residues" evidence="5">
    <location>
        <begin position="542"/>
        <end position="551"/>
    </location>
</feature>
<feature type="compositionally biased region" description="Low complexity" evidence="5">
    <location>
        <begin position="158"/>
        <end position="176"/>
    </location>
</feature>
<feature type="region of interest" description="Disordered" evidence="5">
    <location>
        <begin position="1"/>
        <end position="25"/>
    </location>
</feature>
<keyword evidence="2" id="KW-0227">DNA damage</keyword>
<feature type="region of interest" description="Disordered" evidence="5">
    <location>
        <begin position="108"/>
        <end position="254"/>
    </location>
</feature>
<name>A0A9N9LV68_9HELO</name>
<comment type="similarity">
    <text evidence="1">Belongs to the SWI5/SAE3 family.</text>
</comment>
<feature type="region of interest" description="Disordered" evidence="5">
    <location>
        <begin position="527"/>
        <end position="637"/>
    </location>
</feature>
<feature type="compositionally biased region" description="Acidic residues" evidence="5">
    <location>
        <begin position="227"/>
        <end position="238"/>
    </location>
</feature>
<keyword evidence="3" id="KW-0234">DNA repair</keyword>
<dbReference type="Pfam" id="PF07061">
    <property type="entry name" value="Swi5"/>
    <property type="match status" value="1"/>
</dbReference>
<keyword evidence="7" id="KW-1185">Reference proteome</keyword>
<dbReference type="OrthoDB" id="255837at2759"/>
<evidence type="ECO:0000256" key="2">
    <source>
        <dbReference type="ARBA" id="ARBA00022763"/>
    </source>
</evidence>
<evidence type="ECO:0000256" key="3">
    <source>
        <dbReference type="ARBA" id="ARBA00023204"/>
    </source>
</evidence>
<accession>A0A9N9LV68</accession>
<dbReference type="GO" id="GO:0034974">
    <property type="term" value="C:Swi5-Swi2 complex"/>
    <property type="evidence" value="ECO:0007669"/>
    <property type="project" value="TreeGrafter"/>
</dbReference>
<keyword evidence="4" id="KW-0175">Coiled coil</keyword>
<dbReference type="PANTHER" id="PTHR28529">
    <property type="entry name" value="DNA REPAIR PROTEIN SWI5 HOMOLOG"/>
    <property type="match status" value="1"/>
</dbReference>
<feature type="compositionally biased region" description="Low complexity" evidence="5">
    <location>
        <begin position="1015"/>
        <end position="1037"/>
    </location>
</feature>
<dbReference type="EMBL" id="CAJVRM010000518">
    <property type="protein sequence ID" value="CAG8981784.1"/>
    <property type="molecule type" value="Genomic_DNA"/>
</dbReference>
<dbReference type="InterPro" id="IPR010760">
    <property type="entry name" value="DNA-repair_Swi5"/>
</dbReference>
<proteinExistence type="inferred from homology"/>
<evidence type="ECO:0000256" key="4">
    <source>
        <dbReference type="SAM" id="Coils"/>
    </source>
</evidence>
<sequence>MQPPNASLEGADQVGSGGSLHETQAWEPFLGGSLELGFFPERVKSSGSMKSPAPHIEVGSGVESGEKIEEGVGVGDREIEATTPKQFSYFSGTTVEYTPGVYRELFAKGVTGDGGEEEKARGEEGGWGERKGLMEGFDSSSPPPFSTLPGLSMHPIKQFTQPTQGTQPGTQFPTQPEDGRETSGEGESQYQDQDQRQEGDGELSPSLQPGSGNRRGWEGNSGRIEIPDSDGFEIEEEQVQPGTPAGDGNEGDEKVLDTPFVKLFAASVDERNVVKNDQDEDVVESTLLTVHLKETANENMGESQRSVGSAFADMSDQAPKETSQILLESREPVISTFSDLGDQELEMTPQNLEATNTTDSREDASETLRATQETIISTFSDLSGQGPEVVPQTLEGVQTADSSKDGLSVIVCDTFILSPDQQHDNDLGVSTSEAEFESTQVDEAPASNVEHLYTPIAENVAMKEELHNQGNVVATPESPRDDNFAIDPSITLQLPITMSLSDEDIPSKESSNETENYMHITNTEAANTEAEKASSENHSSADTDPQNNDAISKQPEIESRKLSSGTTDMEPSSGEISVPGTMLPPQGPLSSTDKEATAGEDEGDTGGKIELQVHETQSTPPAATPLSRENVGLQNPPARLEDMKVEASMAEHQMLKASITLPDATLQPNEIAVLEGLGMDGGVELIEEIDNLEGTTNTWGDKSIGLSQEENLVNGEAEAERSDDLPVLVQGVGMHENEPTLPTRISQSENILDDTRSRLADNVSHTTRRTEIPDSDISLEYEDEDSIVEDQNLAARGAGDGVAGKVEMNDADKVMEESVDVATILHELENDGHNDQAINSSAVAVVDVPSFADVPAVELNAESSTTPPLPKTTNKLLLPDSKRANDVFENKESTGKIIDVISPVPILPDEATGVQLPTESHAHSDEESIQPASLIPLESMDTKNDEREVKSENATLPPISLEAEEKKTFLPTNKIFEPGTTKLQVQDLESVKARPNQGQRENQTTCKVVVIPASSESQFNDSPSSSSSSSNSIQQPSTVVDIPPLAPPPPKAAGSKKRSSLEVEEVPSPSKADILSSPPLKKQRVENASPVKNREDEEKSPVKDKDEVLMDELRAMKIASIQSRNTNLELEIQRVRERLDSVKKELKNPAAETVKQHIHLLHQYNDIRDVGQGLIGMIAEHRGTRIGELYDEFGVGLKD</sequence>
<evidence type="ECO:0000313" key="6">
    <source>
        <dbReference type="EMBL" id="CAG8981784.1"/>
    </source>
</evidence>
<feature type="region of interest" description="Disordered" evidence="5">
    <location>
        <begin position="44"/>
        <end position="67"/>
    </location>
</feature>
<dbReference type="Gene3D" id="1.20.5.170">
    <property type="match status" value="1"/>
</dbReference>
<feature type="compositionally biased region" description="Basic and acidic residues" evidence="5">
    <location>
        <begin position="1092"/>
        <end position="1106"/>
    </location>
</feature>
<evidence type="ECO:0000313" key="7">
    <source>
        <dbReference type="Proteomes" id="UP000701801"/>
    </source>
</evidence>
<dbReference type="GO" id="GO:0032798">
    <property type="term" value="C:Swi5-Sfr1 complex"/>
    <property type="evidence" value="ECO:0007669"/>
    <property type="project" value="TreeGrafter"/>
</dbReference>
<gene>
    <name evidence="6" type="ORF">HYALB_00004726</name>
</gene>
<feature type="coiled-coil region" evidence="4">
    <location>
        <begin position="1118"/>
        <end position="1145"/>
    </location>
</feature>
<reference evidence="6" key="1">
    <citation type="submission" date="2021-07" db="EMBL/GenBank/DDBJ databases">
        <authorList>
            <person name="Durling M."/>
        </authorList>
    </citation>
    <scope>NUCLEOTIDE SEQUENCE</scope>
</reference>
<feature type="region of interest" description="Disordered" evidence="5">
    <location>
        <begin position="1015"/>
        <end position="1106"/>
    </location>
</feature>
<evidence type="ECO:0000256" key="1">
    <source>
        <dbReference type="ARBA" id="ARBA00008060"/>
    </source>
</evidence>
<feature type="compositionally biased region" description="Basic and acidic residues" evidence="5">
    <location>
        <begin position="117"/>
        <end position="133"/>
    </location>
</feature>